<dbReference type="InterPro" id="IPR036051">
    <property type="entry name" value="KRAB_dom_sf"/>
</dbReference>
<dbReference type="InterPro" id="IPR001909">
    <property type="entry name" value="KRAB"/>
</dbReference>
<feature type="domain" description="C2H2-type" evidence="13">
    <location>
        <begin position="356"/>
        <end position="384"/>
    </location>
</feature>
<comment type="subcellular location">
    <subcellularLocation>
        <location evidence="2">Nucleus</location>
    </subcellularLocation>
</comment>
<name>A0A3Q7Q5I4_CALUR</name>
<comment type="function">
    <text evidence="1">May be involved in transcriptional regulation.</text>
</comment>
<dbReference type="InterPro" id="IPR013087">
    <property type="entry name" value="Znf_C2H2_type"/>
</dbReference>
<dbReference type="SMART" id="SM00355">
    <property type="entry name" value="ZnF_C2H2"/>
    <property type="match status" value="6"/>
</dbReference>
<dbReference type="PANTHER" id="PTHR24390:SF237">
    <property type="entry name" value="FI23536P1-RELATED"/>
    <property type="match status" value="1"/>
</dbReference>
<dbReference type="FunFam" id="3.30.160.60:FF:002005">
    <property type="entry name" value="Zinc finger protein 200"/>
    <property type="match status" value="1"/>
</dbReference>
<feature type="domain" description="C2H2-type" evidence="13">
    <location>
        <begin position="216"/>
        <end position="243"/>
    </location>
</feature>
<dbReference type="Gene3D" id="6.10.140.140">
    <property type="match status" value="1"/>
</dbReference>
<evidence type="ECO:0000256" key="7">
    <source>
        <dbReference type="ARBA" id="ARBA00022833"/>
    </source>
</evidence>
<keyword evidence="9" id="KW-0238">DNA-binding</keyword>
<feature type="domain" description="C2H2-type" evidence="13">
    <location>
        <begin position="300"/>
        <end position="327"/>
    </location>
</feature>
<dbReference type="FunFam" id="3.30.160.60:FF:000184">
    <property type="entry name" value="Zinc finger protein 333"/>
    <property type="match status" value="1"/>
</dbReference>
<evidence type="ECO:0000313" key="16">
    <source>
        <dbReference type="RefSeq" id="XP_025741685.1"/>
    </source>
</evidence>
<feature type="domain" description="C2H2-type" evidence="13">
    <location>
        <begin position="244"/>
        <end position="271"/>
    </location>
</feature>
<evidence type="ECO:0000259" key="14">
    <source>
        <dbReference type="PROSITE" id="PS50805"/>
    </source>
</evidence>
<keyword evidence="11" id="KW-0539">Nucleus</keyword>
<protein>
    <submittedName>
        <fullName evidence="16">Zinc finger protein 596-like</fullName>
    </submittedName>
</protein>
<feature type="domain" description="C2H2-type" evidence="13">
    <location>
        <begin position="328"/>
        <end position="355"/>
    </location>
</feature>
<dbReference type="PROSITE" id="PS50805">
    <property type="entry name" value="KRAB"/>
    <property type="match status" value="1"/>
</dbReference>
<keyword evidence="15" id="KW-1185">Reference proteome</keyword>
<dbReference type="FunFam" id="3.30.160.60:FF:000557">
    <property type="entry name" value="zinc finger and SCAN domain-containing protein 29"/>
    <property type="match status" value="1"/>
</dbReference>
<dbReference type="GO" id="GO:0003700">
    <property type="term" value="F:DNA-binding transcription factor activity"/>
    <property type="evidence" value="ECO:0007669"/>
    <property type="project" value="TreeGrafter"/>
</dbReference>
<dbReference type="PROSITE" id="PS50157">
    <property type="entry name" value="ZINC_FINGER_C2H2_2"/>
    <property type="match status" value="6"/>
</dbReference>
<dbReference type="SMART" id="SM00349">
    <property type="entry name" value="KRAB"/>
    <property type="match status" value="1"/>
</dbReference>
<sequence length="388" mass="45737">MDAGEPLLANKARITKSEKFHSIHLQESVTFEDVAIDFTEEEWALLDISQRKLFRDMMLENISRLVFLGTSICSLLKVLLRGLTFKSSFYSSLVKPTLDLVIAKVNLHRTQVHILFFLYKRSKICKRSFQLEQEKSCGVKEEDFFKARVQHKSRAPEDPIESTDLGDEFTHMPALTRFLLIHLRKKHYFSRQCRKSLSEQSSLTQYNQIHTRGKLHKCLLCGKDLSNSFSLRRHKMTHTGKKPFECHLCGKGFLQSSALRNHNQTHNGEKPYKCHLCGKVFSQNSYLRLHEKIHIKKKLYECHLCKKAFIHSSYLRKHERIHTGEKPYACHQCGKAFSQYFNLRRHERMHTREQPYECHLCGKFFSQYSSFRPHEGIQHWRENHEGLL</sequence>
<dbReference type="Gene3D" id="3.30.160.60">
    <property type="entry name" value="Classic Zinc Finger"/>
    <property type="match status" value="6"/>
</dbReference>
<evidence type="ECO:0000256" key="2">
    <source>
        <dbReference type="ARBA" id="ARBA00004123"/>
    </source>
</evidence>
<organism evidence="15 16">
    <name type="scientific">Callorhinus ursinus</name>
    <name type="common">Northern fur seal</name>
    <dbReference type="NCBI Taxonomy" id="34884"/>
    <lineage>
        <taxon>Eukaryota</taxon>
        <taxon>Metazoa</taxon>
        <taxon>Chordata</taxon>
        <taxon>Craniata</taxon>
        <taxon>Vertebrata</taxon>
        <taxon>Euteleostomi</taxon>
        <taxon>Mammalia</taxon>
        <taxon>Eutheria</taxon>
        <taxon>Laurasiatheria</taxon>
        <taxon>Carnivora</taxon>
        <taxon>Caniformia</taxon>
        <taxon>Pinnipedia</taxon>
        <taxon>Otariidae</taxon>
        <taxon>Callorhinus</taxon>
    </lineage>
</organism>
<evidence type="ECO:0000313" key="15">
    <source>
        <dbReference type="Proteomes" id="UP000286641"/>
    </source>
</evidence>
<keyword evidence="5" id="KW-0677">Repeat</keyword>
<dbReference type="Proteomes" id="UP000286641">
    <property type="component" value="Unplaced"/>
</dbReference>
<feature type="domain" description="KRAB" evidence="14">
    <location>
        <begin position="29"/>
        <end position="112"/>
    </location>
</feature>
<evidence type="ECO:0000256" key="5">
    <source>
        <dbReference type="ARBA" id="ARBA00022737"/>
    </source>
</evidence>
<keyword evidence="10" id="KW-0804">Transcription</keyword>
<dbReference type="SUPFAM" id="SSF57667">
    <property type="entry name" value="beta-beta-alpha zinc fingers"/>
    <property type="match status" value="4"/>
</dbReference>
<keyword evidence="7" id="KW-0862">Zinc</keyword>
<evidence type="ECO:0000256" key="6">
    <source>
        <dbReference type="ARBA" id="ARBA00022771"/>
    </source>
</evidence>
<gene>
    <name evidence="16" type="primary">LOC112834461</name>
</gene>
<evidence type="ECO:0000256" key="3">
    <source>
        <dbReference type="ARBA" id="ARBA00006991"/>
    </source>
</evidence>
<dbReference type="RefSeq" id="XP_025741685.1">
    <property type="nucleotide sequence ID" value="XM_025885900.1"/>
</dbReference>
<dbReference type="Pfam" id="PF01352">
    <property type="entry name" value="KRAB"/>
    <property type="match status" value="1"/>
</dbReference>
<evidence type="ECO:0000256" key="9">
    <source>
        <dbReference type="ARBA" id="ARBA00023125"/>
    </source>
</evidence>
<proteinExistence type="inferred from homology"/>
<evidence type="ECO:0000256" key="11">
    <source>
        <dbReference type="ARBA" id="ARBA00023242"/>
    </source>
</evidence>
<dbReference type="Pfam" id="PF00096">
    <property type="entry name" value="zf-C2H2"/>
    <property type="match status" value="5"/>
</dbReference>
<evidence type="ECO:0000256" key="10">
    <source>
        <dbReference type="ARBA" id="ARBA00023163"/>
    </source>
</evidence>
<dbReference type="GO" id="GO:0000978">
    <property type="term" value="F:RNA polymerase II cis-regulatory region sequence-specific DNA binding"/>
    <property type="evidence" value="ECO:0007669"/>
    <property type="project" value="TreeGrafter"/>
</dbReference>
<evidence type="ECO:0000256" key="12">
    <source>
        <dbReference type="PROSITE-ProRule" id="PRU00042"/>
    </source>
</evidence>
<dbReference type="PROSITE" id="PS00028">
    <property type="entry name" value="ZINC_FINGER_C2H2_1"/>
    <property type="match status" value="6"/>
</dbReference>
<dbReference type="GO" id="GO:0005634">
    <property type="term" value="C:nucleus"/>
    <property type="evidence" value="ECO:0007669"/>
    <property type="project" value="UniProtKB-SubCell"/>
</dbReference>
<evidence type="ECO:0000256" key="4">
    <source>
        <dbReference type="ARBA" id="ARBA00022723"/>
    </source>
</evidence>
<reference evidence="16" key="2">
    <citation type="submission" date="2025-08" db="UniProtKB">
        <authorList>
            <consortium name="RefSeq"/>
        </authorList>
    </citation>
    <scope>IDENTIFICATION</scope>
    <source>
        <tissue evidence="16">Blood</tissue>
    </source>
</reference>
<dbReference type="PANTHER" id="PTHR24390">
    <property type="entry name" value="ZINC FINGER PROTEIN"/>
    <property type="match status" value="1"/>
</dbReference>
<dbReference type="InParanoid" id="A0A3Q7Q5I4"/>
<evidence type="ECO:0000256" key="1">
    <source>
        <dbReference type="ARBA" id="ARBA00003767"/>
    </source>
</evidence>
<keyword evidence="6 12" id="KW-0863">Zinc-finger</keyword>
<evidence type="ECO:0000259" key="13">
    <source>
        <dbReference type="PROSITE" id="PS50157"/>
    </source>
</evidence>
<keyword evidence="8" id="KW-0805">Transcription regulation</keyword>
<dbReference type="FunFam" id="3.30.160.60:FF:000564">
    <property type="entry name" value="zinc finger protein 699"/>
    <property type="match status" value="1"/>
</dbReference>
<evidence type="ECO:0000256" key="8">
    <source>
        <dbReference type="ARBA" id="ARBA00023015"/>
    </source>
</evidence>
<accession>A0A3Q7Q5I4</accession>
<dbReference type="SUPFAM" id="SSF109640">
    <property type="entry name" value="KRAB domain (Kruppel-associated box)"/>
    <property type="match status" value="1"/>
</dbReference>
<dbReference type="CDD" id="cd07765">
    <property type="entry name" value="KRAB_A-box"/>
    <property type="match status" value="1"/>
</dbReference>
<keyword evidence="4" id="KW-0479">Metal-binding</keyword>
<feature type="domain" description="C2H2-type" evidence="13">
    <location>
        <begin position="272"/>
        <end position="299"/>
    </location>
</feature>
<dbReference type="AlphaFoldDB" id="A0A3Q7Q5I4"/>
<dbReference type="GO" id="GO:0006357">
    <property type="term" value="P:regulation of transcription by RNA polymerase II"/>
    <property type="evidence" value="ECO:0007669"/>
    <property type="project" value="TreeGrafter"/>
</dbReference>
<dbReference type="GO" id="GO:0008270">
    <property type="term" value="F:zinc ion binding"/>
    <property type="evidence" value="ECO:0007669"/>
    <property type="project" value="UniProtKB-KW"/>
</dbReference>
<dbReference type="InterPro" id="IPR036236">
    <property type="entry name" value="Znf_C2H2_sf"/>
</dbReference>
<comment type="similarity">
    <text evidence="3">Belongs to the krueppel C2H2-type zinc-finger protein family.</text>
</comment>
<reference key="1">
    <citation type="submission" date="2019-01" db="UniProtKB">
        <authorList>
            <consortium name="RefSeq"/>
        </authorList>
    </citation>
    <scope>IDENTIFICATION</scope>
</reference>